<dbReference type="STRING" id="55188.A0A2H5P269"/>
<comment type="function">
    <text evidence="1">May play a role in anterograde transport of membrane proteins from the endoplasmic reticulum to the Golgi.</text>
</comment>
<reference evidence="2 3" key="1">
    <citation type="journal article" date="2017" name="Front. Genet.">
        <title>Draft sequencing of the heterozygous diploid genome of Satsuma (Citrus unshiu Marc.) using a hybrid assembly approach.</title>
        <authorList>
            <person name="Shimizu T."/>
            <person name="Tanizawa Y."/>
            <person name="Mochizuki T."/>
            <person name="Nagasaki H."/>
            <person name="Yoshioka T."/>
            <person name="Toyoda A."/>
            <person name="Fujiyama A."/>
            <person name="Kaminuma E."/>
            <person name="Nakamura Y."/>
        </authorList>
    </citation>
    <scope>NUCLEOTIDE SEQUENCE [LARGE SCALE GENOMIC DNA]</scope>
    <source>
        <strain evidence="3">cv. Miyagawa wase</strain>
    </source>
</reference>
<dbReference type="Proteomes" id="UP000236630">
    <property type="component" value="Unassembled WGS sequence"/>
</dbReference>
<sequence>MIYLLFKIVFTEMALILTLLFRNPLRKFVIMGLDRLKRGRGPLVAKSVGATVLVVLCSAVYSAMEIQRRAREGGAINPTDEVLMANLLLQASLMGFSLFLAMITDRLHYYIKELHLVRQTLEGLINLNKHS</sequence>
<evidence type="ECO:0000313" key="2">
    <source>
        <dbReference type="EMBL" id="GAY46466.1"/>
    </source>
</evidence>
<evidence type="ECO:0000256" key="1">
    <source>
        <dbReference type="RuleBase" id="RU367026"/>
    </source>
</evidence>
<dbReference type="EMBL" id="BDQV01000033">
    <property type="protein sequence ID" value="GAY46466.1"/>
    <property type="molecule type" value="Genomic_DNA"/>
</dbReference>
<feature type="transmembrane region" description="Helical" evidence="1">
    <location>
        <begin position="6"/>
        <end position="22"/>
    </location>
</feature>
<gene>
    <name evidence="2" type="ORF">CUMW_097290</name>
</gene>
<dbReference type="GO" id="GO:0005789">
    <property type="term" value="C:endoplasmic reticulum membrane"/>
    <property type="evidence" value="ECO:0007669"/>
    <property type="project" value="UniProtKB-SubCell"/>
</dbReference>
<keyword evidence="3" id="KW-1185">Reference proteome</keyword>
<feature type="transmembrane region" description="Helical" evidence="1">
    <location>
        <begin position="43"/>
        <end position="63"/>
    </location>
</feature>
<comment type="subcellular location">
    <subcellularLocation>
        <location evidence="1">Endoplasmic reticulum membrane</location>
        <topology evidence="1">Multi-pass membrane protein</topology>
    </subcellularLocation>
</comment>
<keyword evidence="1" id="KW-0256">Endoplasmic reticulum</keyword>
<keyword evidence="1" id="KW-0813">Transport</keyword>
<comment type="caution">
    <text evidence="2">The sequence shown here is derived from an EMBL/GenBank/DDBJ whole genome shotgun (WGS) entry which is preliminary data.</text>
</comment>
<keyword evidence="1" id="KW-1133">Transmembrane helix</keyword>
<keyword evidence="1" id="KW-0472">Membrane</keyword>
<keyword evidence="1" id="KW-0931">ER-Golgi transport</keyword>
<dbReference type="PANTHER" id="PTHR12701">
    <property type="entry name" value="BCR-ASSOCIATED PROTEIN, BAP"/>
    <property type="match status" value="1"/>
</dbReference>
<dbReference type="GO" id="GO:0006888">
    <property type="term" value="P:endoplasmic reticulum to Golgi vesicle-mediated transport"/>
    <property type="evidence" value="ECO:0007669"/>
    <property type="project" value="UniProtKB-UniRule"/>
</dbReference>
<organism evidence="2 3">
    <name type="scientific">Citrus unshiu</name>
    <name type="common">Satsuma mandarin</name>
    <name type="synonym">Citrus nobilis var. unshiu</name>
    <dbReference type="NCBI Taxonomy" id="55188"/>
    <lineage>
        <taxon>Eukaryota</taxon>
        <taxon>Viridiplantae</taxon>
        <taxon>Streptophyta</taxon>
        <taxon>Embryophyta</taxon>
        <taxon>Tracheophyta</taxon>
        <taxon>Spermatophyta</taxon>
        <taxon>Magnoliopsida</taxon>
        <taxon>eudicotyledons</taxon>
        <taxon>Gunneridae</taxon>
        <taxon>Pentapetalae</taxon>
        <taxon>rosids</taxon>
        <taxon>malvids</taxon>
        <taxon>Sapindales</taxon>
        <taxon>Rutaceae</taxon>
        <taxon>Aurantioideae</taxon>
        <taxon>Citrus</taxon>
    </lineage>
</organism>
<feature type="transmembrane region" description="Helical" evidence="1">
    <location>
        <begin position="83"/>
        <end position="103"/>
    </location>
</feature>
<protein>
    <recommendedName>
        <fullName evidence="1">Endoplasmic reticulum transmembrane protein</fullName>
    </recommendedName>
</protein>
<evidence type="ECO:0000313" key="3">
    <source>
        <dbReference type="Proteomes" id="UP000236630"/>
    </source>
</evidence>
<dbReference type="PANTHER" id="PTHR12701:SF42">
    <property type="entry name" value="ENDOPLASMIC RETICULUM TRANSMEMBRANE PROTEIN"/>
    <property type="match status" value="1"/>
</dbReference>
<name>A0A2H5P269_CITUN</name>
<keyword evidence="1" id="KW-0653">Protein transport</keyword>
<dbReference type="InterPro" id="IPR008417">
    <property type="entry name" value="BAP29/BAP31"/>
</dbReference>
<keyword evidence="1" id="KW-0812">Transmembrane</keyword>
<comment type="similarity">
    <text evidence="1">Belongs to the BCAP29/BCAP31 family.</text>
</comment>
<accession>A0A2H5P269</accession>
<dbReference type="GO" id="GO:0070973">
    <property type="term" value="P:protein localization to endoplasmic reticulum exit site"/>
    <property type="evidence" value="ECO:0007669"/>
    <property type="project" value="UniProtKB-UniRule"/>
</dbReference>
<dbReference type="AlphaFoldDB" id="A0A2H5P269"/>
<dbReference type="GO" id="GO:0006886">
    <property type="term" value="P:intracellular protein transport"/>
    <property type="evidence" value="ECO:0007669"/>
    <property type="project" value="UniProtKB-UniRule"/>
</dbReference>
<proteinExistence type="inferred from homology"/>